<accession>A0ABR2YKD7</accession>
<feature type="compositionally biased region" description="Polar residues" evidence="10">
    <location>
        <begin position="62"/>
        <end position="71"/>
    </location>
</feature>
<dbReference type="PANTHER" id="PTHR46077">
    <property type="entry name" value="E3 UBIQUITIN-PROTEIN LIGASE TOPORS"/>
    <property type="match status" value="1"/>
</dbReference>
<keyword evidence="7" id="KW-0805">Transcription regulation</keyword>
<feature type="compositionally biased region" description="Basic and acidic residues" evidence="10">
    <location>
        <begin position="510"/>
        <end position="519"/>
    </location>
</feature>
<keyword evidence="13" id="KW-1185">Reference proteome</keyword>
<feature type="domain" description="RING-type" evidence="11">
    <location>
        <begin position="133"/>
        <end position="175"/>
    </location>
</feature>
<keyword evidence="8" id="KW-0804">Transcription</keyword>
<feature type="region of interest" description="Disordered" evidence="10">
    <location>
        <begin position="61"/>
        <end position="88"/>
    </location>
</feature>
<evidence type="ECO:0000313" key="12">
    <source>
        <dbReference type="EMBL" id="KAK9907273.1"/>
    </source>
</evidence>
<keyword evidence="6" id="KW-0862">Zinc</keyword>
<sequence length="568" mass="61544">MRLDQQRVSASQQRSGQVWLPNAQVWANIPAKPAIQDTATAKKGHHESILSAPRIYADASHMQGSGATQKEQQARSRQNASASGSSAAVAGPSERASYTFFDLAQQPLDLPQEPLSEVDLISDEDSQGGLPVCPICLGEIFDVRDKAVVISCMHVFCLACLSRWSSLKKSCPLCKSRILGYMYNILSETDYQERMLPETPPRAKTPPSPAAPRPRGVSLIDARPSGGVRRDPGSGQPYGGRQLLPARPGDRASVFRRGRDQMEEFVPGVWPPRRAARSSEASTSSRQAPLKEPRPYFFRVQAQAQSQVQGGPLAGRGGPGAFNSIPSQQDTIETWRRHIYVQGLRAVPMDEAAVAGQPGMSEERRAARLSAWVDRELRALLQTDDVAIVRAYVIGLVRGIGFPRSGGDAVARSALPQGTAGSGRGGEHTDAVAALRPFLQEHAEHFWHELRCFAAIPLSMQTYDRLVRYNKGQPSGSSATPVPSTESSSTAALANSLVRSRVDSSGARSPQRDGEDIGGRRSYAAGDPERSRKKRRFSSHPPDDPGSEATASGQDSERRRGGKSQAWV</sequence>
<dbReference type="InterPro" id="IPR058746">
    <property type="entry name" value="Znf_RING-type_Topors"/>
</dbReference>
<dbReference type="InterPro" id="IPR001841">
    <property type="entry name" value="Znf_RING"/>
</dbReference>
<evidence type="ECO:0000256" key="10">
    <source>
        <dbReference type="SAM" id="MobiDB-lite"/>
    </source>
</evidence>
<dbReference type="SMART" id="SM00184">
    <property type="entry name" value="RING"/>
    <property type="match status" value="1"/>
</dbReference>
<dbReference type="PANTHER" id="PTHR46077:SF1">
    <property type="entry name" value="TOP1 BINDING ARGININE_SERINE RICH PROTEIN, E3 UBIQUITIN LIGASE"/>
    <property type="match status" value="1"/>
</dbReference>
<evidence type="ECO:0000313" key="13">
    <source>
        <dbReference type="Proteomes" id="UP001491310"/>
    </source>
</evidence>
<evidence type="ECO:0000256" key="1">
    <source>
        <dbReference type="ARBA" id="ARBA00000900"/>
    </source>
</evidence>
<keyword evidence="3" id="KW-0808">Transferase</keyword>
<evidence type="ECO:0000256" key="5">
    <source>
        <dbReference type="ARBA" id="ARBA00022771"/>
    </source>
</evidence>
<evidence type="ECO:0000256" key="8">
    <source>
        <dbReference type="ARBA" id="ARBA00023163"/>
    </source>
</evidence>
<evidence type="ECO:0000256" key="7">
    <source>
        <dbReference type="ARBA" id="ARBA00023015"/>
    </source>
</evidence>
<keyword evidence="5 9" id="KW-0863">Zinc-finger</keyword>
<evidence type="ECO:0000256" key="4">
    <source>
        <dbReference type="ARBA" id="ARBA00022723"/>
    </source>
</evidence>
<evidence type="ECO:0000256" key="3">
    <source>
        <dbReference type="ARBA" id="ARBA00022679"/>
    </source>
</evidence>
<name>A0ABR2YKD7_9CHLO</name>
<feature type="region of interest" description="Disordered" evidence="10">
    <location>
        <begin position="473"/>
        <end position="492"/>
    </location>
</feature>
<dbReference type="SUPFAM" id="SSF57850">
    <property type="entry name" value="RING/U-box"/>
    <property type="match status" value="1"/>
</dbReference>
<gene>
    <name evidence="12" type="ORF">WJX75_000407</name>
</gene>
<organism evidence="12 13">
    <name type="scientific">Coccomyxa subellipsoidea</name>
    <dbReference type="NCBI Taxonomy" id="248742"/>
    <lineage>
        <taxon>Eukaryota</taxon>
        <taxon>Viridiplantae</taxon>
        <taxon>Chlorophyta</taxon>
        <taxon>core chlorophytes</taxon>
        <taxon>Trebouxiophyceae</taxon>
        <taxon>Trebouxiophyceae incertae sedis</taxon>
        <taxon>Coccomyxaceae</taxon>
        <taxon>Coccomyxa</taxon>
    </lineage>
</organism>
<dbReference type="Pfam" id="PF13639">
    <property type="entry name" value="zf-RING_2"/>
    <property type="match status" value="1"/>
</dbReference>
<dbReference type="EMBL" id="JALJOT010000009">
    <property type="protein sequence ID" value="KAK9907273.1"/>
    <property type="molecule type" value="Genomic_DNA"/>
</dbReference>
<dbReference type="InterPro" id="IPR017907">
    <property type="entry name" value="Znf_RING_CS"/>
</dbReference>
<evidence type="ECO:0000256" key="9">
    <source>
        <dbReference type="PROSITE-ProRule" id="PRU00175"/>
    </source>
</evidence>
<dbReference type="Gene3D" id="3.30.40.10">
    <property type="entry name" value="Zinc/RING finger domain, C3HC4 (zinc finger)"/>
    <property type="match status" value="1"/>
</dbReference>
<feature type="region of interest" description="Disordered" evidence="10">
    <location>
        <begin position="498"/>
        <end position="568"/>
    </location>
</feature>
<reference evidence="12 13" key="1">
    <citation type="journal article" date="2024" name="Nat. Commun.">
        <title>Phylogenomics reveals the evolutionary origins of lichenization in chlorophyte algae.</title>
        <authorList>
            <person name="Puginier C."/>
            <person name="Libourel C."/>
            <person name="Otte J."/>
            <person name="Skaloud P."/>
            <person name="Haon M."/>
            <person name="Grisel S."/>
            <person name="Petersen M."/>
            <person name="Berrin J.G."/>
            <person name="Delaux P.M."/>
            <person name="Dal Grande F."/>
            <person name="Keller J."/>
        </authorList>
    </citation>
    <scope>NUCLEOTIDE SEQUENCE [LARGE SCALE GENOMIC DNA]</scope>
    <source>
        <strain evidence="12 13">SAG 216-7</strain>
    </source>
</reference>
<protein>
    <recommendedName>
        <fullName evidence="2">RING-type E3 ubiquitin transferase</fullName>
        <ecNumber evidence="2">2.3.2.27</ecNumber>
    </recommendedName>
</protein>
<keyword evidence="4" id="KW-0479">Metal-binding</keyword>
<dbReference type="Proteomes" id="UP001491310">
    <property type="component" value="Unassembled WGS sequence"/>
</dbReference>
<dbReference type="PROSITE" id="PS00518">
    <property type="entry name" value="ZF_RING_1"/>
    <property type="match status" value="1"/>
</dbReference>
<dbReference type="CDD" id="cd16574">
    <property type="entry name" value="RING-HC_Topors"/>
    <property type="match status" value="1"/>
</dbReference>
<dbReference type="PROSITE" id="PS50089">
    <property type="entry name" value="ZF_RING_2"/>
    <property type="match status" value="1"/>
</dbReference>
<feature type="compositionally biased region" description="Low complexity" evidence="10">
    <location>
        <begin position="75"/>
        <end position="88"/>
    </location>
</feature>
<feature type="compositionally biased region" description="Pro residues" evidence="10">
    <location>
        <begin position="198"/>
        <end position="212"/>
    </location>
</feature>
<feature type="region of interest" description="Disordered" evidence="10">
    <location>
        <begin position="196"/>
        <end position="248"/>
    </location>
</feature>
<feature type="region of interest" description="Disordered" evidence="10">
    <location>
        <begin position="271"/>
        <end position="290"/>
    </location>
</feature>
<dbReference type="EC" id="2.3.2.27" evidence="2"/>
<evidence type="ECO:0000256" key="6">
    <source>
        <dbReference type="ARBA" id="ARBA00022833"/>
    </source>
</evidence>
<comment type="catalytic activity">
    <reaction evidence="1">
        <text>S-ubiquitinyl-[E2 ubiquitin-conjugating enzyme]-L-cysteine + [acceptor protein]-L-lysine = [E2 ubiquitin-conjugating enzyme]-L-cysteine + N(6)-ubiquitinyl-[acceptor protein]-L-lysine.</text>
        <dbReference type="EC" id="2.3.2.27"/>
    </reaction>
</comment>
<proteinExistence type="predicted"/>
<dbReference type="InterPro" id="IPR013083">
    <property type="entry name" value="Znf_RING/FYVE/PHD"/>
</dbReference>
<evidence type="ECO:0000256" key="2">
    <source>
        <dbReference type="ARBA" id="ARBA00012483"/>
    </source>
</evidence>
<evidence type="ECO:0000259" key="11">
    <source>
        <dbReference type="PROSITE" id="PS50089"/>
    </source>
</evidence>
<comment type="caution">
    <text evidence="12">The sequence shown here is derived from an EMBL/GenBank/DDBJ whole genome shotgun (WGS) entry which is preliminary data.</text>
</comment>
<feature type="compositionally biased region" description="Low complexity" evidence="10">
    <location>
        <begin position="278"/>
        <end position="288"/>
    </location>
</feature>